<organism evidence="6 7">
    <name type="scientific">Algoriphagus sanaruensis</name>
    <dbReference type="NCBI Taxonomy" id="1727163"/>
    <lineage>
        <taxon>Bacteria</taxon>
        <taxon>Pseudomonadati</taxon>
        <taxon>Bacteroidota</taxon>
        <taxon>Cytophagia</taxon>
        <taxon>Cytophagales</taxon>
        <taxon>Cyclobacteriaceae</taxon>
        <taxon>Algoriphagus</taxon>
    </lineage>
</organism>
<dbReference type="AlphaFoldDB" id="A0A142EJT8"/>
<dbReference type="Gene3D" id="2.60.40.10">
    <property type="entry name" value="Immunoglobulins"/>
    <property type="match status" value="1"/>
</dbReference>
<evidence type="ECO:0000259" key="5">
    <source>
        <dbReference type="PROSITE" id="PS50109"/>
    </source>
</evidence>
<dbReference type="KEGG" id="alm:AO498_03220"/>
<dbReference type="Proteomes" id="UP000073816">
    <property type="component" value="Chromosome"/>
</dbReference>
<dbReference type="InterPro" id="IPR003594">
    <property type="entry name" value="HATPase_dom"/>
</dbReference>
<dbReference type="SUPFAM" id="SSF55874">
    <property type="entry name" value="ATPase domain of HSP90 chaperone/DNA topoisomerase II/histidine kinase"/>
    <property type="match status" value="1"/>
</dbReference>
<dbReference type="Pfam" id="PF07495">
    <property type="entry name" value="Y_Y_Y"/>
    <property type="match status" value="1"/>
</dbReference>
<dbReference type="SUPFAM" id="SSF47384">
    <property type="entry name" value="Homodimeric domain of signal transducing histidine kinase"/>
    <property type="match status" value="1"/>
</dbReference>
<dbReference type="InterPro" id="IPR011123">
    <property type="entry name" value="Y_Y_Y"/>
</dbReference>
<dbReference type="EMBL" id="CP012836">
    <property type="protein sequence ID" value="AMQ55393.1"/>
    <property type="molecule type" value="Genomic_DNA"/>
</dbReference>
<evidence type="ECO:0000313" key="7">
    <source>
        <dbReference type="Proteomes" id="UP000073816"/>
    </source>
</evidence>
<keyword evidence="7" id="KW-1185">Reference proteome</keyword>
<dbReference type="InterPro" id="IPR015943">
    <property type="entry name" value="WD40/YVTN_repeat-like_dom_sf"/>
</dbReference>
<dbReference type="InterPro" id="IPR036890">
    <property type="entry name" value="HATPase_C_sf"/>
</dbReference>
<evidence type="ECO:0000256" key="3">
    <source>
        <dbReference type="ARBA" id="ARBA00022553"/>
    </source>
</evidence>
<dbReference type="InterPro" id="IPR003661">
    <property type="entry name" value="HisK_dim/P_dom"/>
</dbReference>
<dbReference type="InterPro" id="IPR004358">
    <property type="entry name" value="Sig_transdc_His_kin-like_C"/>
</dbReference>
<dbReference type="InterPro" id="IPR005467">
    <property type="entry name" value="His_kinase_dom"/>
</dbReference>
<dbReference type="EC" id="2.7.13.3" evidence="2"/>
<reference evidence="6 7" key="2">
    <citation type="journal article" date="2016" name="Genome Announc.">
        <title>Complete Genome Sequence of Algoriphagus sp. Strain M8-2, Isolated from a Brackish Lake.</title>
        <authorList>
            <person name="Muraguchi Y."/>
            <person name="Kushimoto K."/>
            <person name="Ohtsubo Y."/>
            <person name="Suzuki T."/>
            <person name="Dohra H."/>
            <person name="Kimbara K."/>
            <person name="Shintani M."/>
        </authorList>
    </citation>
    <scope>NUCLEOTIDE SEQUENCE [LARGE SCALE GENOMIC DNA]</scope>
    <source>
        <strain evidence="6 7">M8-2</strain>
    </source>
</reference>
<reference evidence="7" key="1">
    <citation type="submission" date="2015-09" db="EMBL/GenBank/DDBJ databases">
        <title>Complete sequence of Algoriphagus sp. M8-2.</title>
        <authorList>
            <person name="Shintani M."/>
        </authorList>
    </citation>
    <scope>NUCLEOTIDE SEQUENCE [LARGE SCALE GENOMIC DNA]</scope>
    <source>
        <strain evidence="7">M8-2</strain>
    </source>
</reference>
<dbReference type="STRING" id="1727163.AO498_03220"/>
<dbReference type="InterPro" id="IPR013783">
    <property type="entry name" value="Ig-like_fold"/>
</dbReference>
<protein>
    <recommendedName>
        <fullName evidence="2">histidine kinase</fullName>
        <ecNumber evidence="2">2.7.13.3</ecNumber>
    </recommendedName>
</protein>
<evidence type="ECO:0000256" key="2">
    <source>
        <dbReference type="ARBA" id="ARBA00012438"/>
    </source>
</evidence>
<comment type="catalytic activity">
    <reaction evidence="1">
        <text>ATP + protein L-histidine = ADP + protein N-phospho-L-histidine.</text>
        <dbReference type="EC" id="2.7.13.3"/>
    </reaction>
</comment>
<proteinExistence type="predicted"/>
<dbReference type="PRINTS" id="PR00344">
    <property type="entry name" value="BCTRLSENSOR"/>
</dbReference>
<sequence>MAIFFENFKGQVFMPFKFFPRQHFMKPILRYFGGILLIFSCTSEPSPEQGGTTPIKPPQKILFSTSQNSELETGNLSQPRIIPIPKGSTQYYSYTDENGERVQLELTPPKSQPLLVLKDPNEQVVLSSEGENFLLGEGGISQFMAFTTDQGLALDGVNSVLLDRRGHLWFGTNGGGISRYDGNSFTNFNTSQGLVGNTIRSLWEDQNGTIWIGTLTGLSKFDGHSFYNYTLENGLPNDVIFGITEDQNGALWFATGGGGVLRFDGKEFTQFTTKDGLADDFVMAVGQDLDGNLYFGTNGAGMSRFDGNSFVSFTESDGLAGNRVRSFGTSPDGALWIGTIGNGVSRFDGKSFENFTQKDGLADNIVRAIRVEESGQVWFGTEHGISRFDGSKFVSYTREQGLSANSVLDIGIDQSGKVWFGTDGGGVCRFDGNSFTSFTMNQGLGANIILSTLQDQVGNLWFGTSGGGVSRFDGKKFTTYSLNQGLSGDVVYAMTEDDEGNIWFGTGGGLSKYDGLEFSNFTAQNGLISTEIYSLIHDANGNLWLGTENGVNILAGNQIKHLGPDKGLAGSVVLSMQAEPDGSVWIAAVDGGLNYFDGKRLLTFTTEQGLIDNAVIQIELDQKGNLWIGTEHGLSFLSQRAKKNLLDEISIDQNPFENFNTSDGLPDNVILQIEQLDGKKMAIGTNLGIAIFDGPNAETGTLNQLENLEIFNSNTGYPVKDLTDGQNGMLVDNQGILWAGTGSNKTALVRFDYQARLRNKQKPDLFLRQLRVNEEIIPWTSFYPSATTEEQVFEETTFFGKGLGKEEKEQLRSRFQGIEIEGISGFFPIPENLILPYKHNHINLDFGTNEISKPFLVEYQYILEGYDEEWSPVLKKTSASFGNIQEGEYTFKVKARFIGPSEGDAGEWTEPISFSFTVLPPLYRTWWAYGIYSILFLSLAYPIHRYQRQRTIRAEQEKNRERELKQAREIEKAYAKLEVAHENLKSTQAQLIQQEKLASLGQLTAGIAHEIKNPLNFVNNFSGLSLEFLDEIEEDLQKLEPSKEVENIQDLLADIRTNLEKIKHHGGRADSIVKSMLLHSRGSSGAMEPTDLNALVQEYVNLSFHGMRANKNPINVDIQLELSKDLGQINMNSEDFSRVILNLTKNAFDAMREKLQKEGSSYHPILKVSTLDLGNSIALTVEDNGPGIPDEIKDKLLMPFFTTKKGTEGTGLGLSITHDIIKAHKGELEITTQLGEWTRFTITLPKH</sequence>
<dbReference type="CDD" id="cd00082">
    <property type="entry name" value="HisKA"/>
    <property type="match status" value="1"/>
</dbReference>
<feature type="domain" description="Histidine kinase" evidence="5">
    <location>
        <begin position="1006"/>
        <end position="1247"/>
    </location>
</feature>
<dbReference type="InterPro" id="IPR036097">
    <property type="entry name" value="HisK_dim/P_sf"/>
</dbReference>
<dbReference type="Gene3D" id="2.130.10.10">
    <property type="entry name" value="YVTN repeat-like/Quinoprotein amine dehydrogenase"/>
    <property type="match status" value="6"/>
</dbReference>
<gene>
    <name evidence="6" type="ORF">AO498_03220</name>
</gene>
<accession>A0A142EJT8</accession>
<dbReference type="PANTHER" id="PTHR43547:SF2">
    <property type="entry name" value="HYBRID SIGNAL TRANSDUCTION HISTIDINE KINASE C"/>
    <property type="match status" value="1"/>
</dbReference>
<dbReference type="Pfam" id="PF07494">
    <property type="entry name" value="Reg_prop"/>
    <property type="match status" value="6"/>
</dbReference>
<dbReference type="Gene3D" id="1.10.287.130">
    <property type="match status" value="1"/>
</dbReference>
<keyword evidence="4" id="KW-0175">Coiled coil</keyword>
<dbReference type="PROSITE" id="PS50109">
    <property type="entry name" value="HIS_KIN"/>
    <property type="match status" value="1"/>
</dbReference>
<dbReference type="InterPro" id="IPR011110">
    <property type="entry name" value="Reg_prop"/>
</dbReference>
<evidence type="ECO:0000313" key="6">
    <source>
        <dbReference type="EMBL" id="AMQ55393.1"/>
    </source>
</evidence>
<dbReference type="Pfam" id="PF02518">
    <property type="entry name" value="HATPase_c"/>
    <property type="match status" value="1"/>
</dbReference>
<evidence type="ECO:0000256" key="1">
    <source>
        <dbReference type="ARBA" id="ARBA00000085"/>
    </source>
</evidence>
<dbReference type="GO" id="GO:0000155">
    <property type="term" value="F:phosphorelay sensor kinase activity"/>
    <property type="evidence" value="ECO:0007669"/>
    <property type="project" value="InterPro"/>
</dbReference>
<dbReference type="PANTHER" id="PTHR43547">
    <property type="entry name" value="TWO-COMPONENT HISTIDINE KINASE"/>
    <property type="match status" value="1"/>
</dbReference>
<dbReference type="Gene3D" id="3.30.565.10">
    <property type="entry name" value="Histidine kinase-like ATPase, C-terminal domain"/>
    <property type="match status" value="1"/>
</dbReference>
<dbReference type="SMART" id="SM00387">
    <property type="entry name" value="HATPase_c"/>
    <property type="match status" value="1"/>
</dbReference>
<evidence type="ECO:0000256" key="4">
    <source>
        <dbReference type="SAM" id="Coils"/>
    </source>
</evidence>
<name>A0A142EJT8_9BACT</name>
<dbReference type="SUPFAM" id="SSF63829">
    <property type="entry name" value="Calcium-dependent phosphotriesterase"/>
    <property type="match status" value="3"/>
</dbReference>
<dbReference type="SMART" id="SM00388">
    <property type="entry name" value="HisKA"/>
    <property type="match status" value="1"/>
</dbReference>
<dbReference type="PATRIC" id="fig|1727163.4.peg.666"/>
<feature type="coiled-coil region" evidence="4">
    <location>
        <begin position="953"/>
        <end position="997"/>
    </location>
</feature>
<keyword evidence="3" id="KW-0597">Phosphoprotein</keyword>